<reference evidence="1" key="3">
    <citation type="submission" date="2025-09" db="UniProtKB">
        <authorList>
            <consortium name="Ensembl"/>
        </authorList>
    </citation>
    <scope>IDENTIFICATION</scope>
</reference>
<accession>A0A4W2DAC2</accession>
<reference evidence="1" key="2">
    <citation type="submission" date="2025-08" db="UniProtKB">
        <authorList>
            <consortium name="Ensembl"/>
        </authorList>
    </citation>
    <scope>IDENTIFICATION</scope>
</reference>
<evidence type="ECO:0000313" key="2">
    <source>
        <dbReference type="Proteomes" id="UP000314981"/>
    </source>
</evidence>
<protein>
    <submittedName>
        <fullName evidence="1">Uncharacterized protein</fullName>
    </submittedName>
</protein>
<name>A0A4W2DAC2_BOBOX</name>
<reference evidence="1 2" key="1">
    <citation type="submission" date="2018-11" db="EMBL/GenBank/DDBJ databases">
        <title>Haplotype-resolved cattle genomes.</title>
        <authorList>
            <person name="Low W.Y."/>
            <person name="Tearle R."/>
            <person name="Bickhart D.M."/>
            <person name="Rosen B.D."/>
            <person name="Koren S."/>
            <person name="Rhie A."/>
            <person name="Hiendleder S."/>
            <person name="Phillippy A.M."/>
            <person name="Smith T.P.L."/>
            <person name="Williams J.L."/>
        </authorList>
    </citation>
    <scope>NUCLEOTIDE SEQUENCE [LARGE SCALE GENOMIC DNA]</scope>
</reference>
<keyword evidence="2" id="KW-1185">Reference proteome</keyword>
<dbReference type="Ensembl" id="ENSBIXT00000038335.1">
    <property type="protein sequence ID" value="ENSBIXP00000022976.1"/>
    <property type="gene ID" value="ENSBIXG00000002036.1"/>
</dbReference>
<sequence length="64" mass="7395">MFNNHHHKHIIKNLSRVETEGKFPNLVKIRAFPLKLGVRKSALTILFCISLSGTKKQKQKRPES</sequence>
<dbReference type="AlphaFoldDB" id="A0A4W2DAC2"/>
<organism evidence="1 2">
    <name type="scientific">Bos indicus x Bos taurus</name>
    <name type="common">Hybrid cattle</name>
    <dbReference type="NCBI Taxonomy" id="30522"/>
    <lineage>
        <taxon>Eukaryota</taxon>
        <taxon>Metazoa</taxon>
        <taxon>Chordata</taxon>
        <taxon>Craniata</taxon>
        <taxon>Vertebrata</taxon>
        <taxon>Euteleostomi</taxon>
        <taxon>Mammalia</taxon>
        <taxon>Eutheria</taxon>
        <taxon>Laurasiatheria</taxon>
        <taxon>Artiodactyla</taxon>
        <taxon>Ruminantia</taxon>
        <taxon>Pecora</taxon>
        <taxon>Bovidae</taxon>
        <taxon>Bovinae</taxon>
        <taxon>Bos</taxon>
    </lineage>
</organism>
<evidence type="ECO:0000313" key="1">
    <source>
        <dbReference type="Ensembl" id="ENSBIXP00000022976.1"/>
    </source>
</evidence>
<dbReference type="Proteomes" id="UP000314981">
    <property type="component" value="Chromosome 7"/>
</dbReference>
<proteinExistence type="predicted"/>